<dbReference type="InterPro" id="IPR039261">
    <property type="entry name" value="FNR_nucleotide-bd"/>
</dbReference>
<dbReference type="InterPro" id="IPR019180">
    <property type="entry name" value="Oxidoreductase-like_N"/>
</dbReference>
<dbReference type="VEuPathDB" id="VectorBase:CSON007607"/>
<dbReference type="SUPFAM" id="SSF63380">
    <property type="entry name" value="Riboflavin synthase domain-like"/>
    <property type="match status" value="1"/>
</dbReference>
<dbReference type="OMA" id="TEWKGVY"/>
<reference evidence="8" key="1">
    <citation type="submission" date="2018-07" db="EMBL/GenBank/DDBJ databases">
        <authorList>
            <person name="Quirk P.G."/>
            <person name="Krulwich T.A."/>
        </authorList>
    </citation>
    <scope>NUCLEOTIDE SEQUENCE</scope>
</reference>
<evidence type="ECO:0000313" key="8">
    <source>
        <dbReference type="EMBL" id="SSX34202.1"/>
    </source>
</evidence>
<evidence type="ECO:0000256" key="4">
    <source>
        <dbReference type="ARBA" id="ARBA00022827"/>
    </source>
</evidence>
<dbReference type="AlphaFoldDB" id="A0A336MUY5"/>
<feature type="binding site" evidence="6">
    <location>
        <position position="152"/>
    </location>
    <ligand>
        <name>FAD</name>
        <dbReference type="ChEBI" id="CHEBI:57692"/>
    </ligand>
</feature>
<dbReference type="InterPro" id="IPR017938">
    <property type="entry name" value="Riboflavin_synthase-like_b-brl"/>
</dbReference>
<dbReference type="SUPFAM" id="SSF52343">
    <property type="entry name" value="Ferredoxin reductase-like, C-terminal NADP-linked domain"/>
    <property type="match status" value="1"/>
</dbReference>
<organism evidence="8">
    <name type="scientific">Culicoides sonorensis</name>
    <name type="common">Biting midge</name>
    <dbReference type="NCBI Taxonomy" id="179676"/>
    <lineage>
        <taxon>Eukaryota</taxon>
        <taxon>Metazoa</taxon>
        <taxon>Ecdysozoa</taxon>
        <taxon>Arthropoda</taxon>
        <taxon>Hexapoda</taxon>
        <taxon>Insecta</taxon>
        <taxon>Pterygota</taxon>
        <taxon>Neoptera</taxon>
        <taxon>Endopterygota</taxon>
        <taxon>Diptera</taxon>
        <taxon>Nematocera</taxon>
        <taxon>Chironomoidea</taxon>
        <taxon>Ceratopogonidae</taxon>
        <taxon>Ceratopogoninae</taxon>
        <taxon>Culicoides</taxon>
        <taxon>Monoculicoides</taxon>
    </lineage>
</organism>
<dbReference type="InterPro" id="IPR008333">
    <property type="entry name" value="Cbr1-like_FAD-bd_dom"/>
</dbReference>
<feature type="binding site" evidence="6">
    <location>
        <position position="162"/>
    </location>
    <ligand>
        <name>FAD</name>
        <dbReference type="ChEBI" id="CHEBI:57692"/>
    </ligand>
</feature>
<evidence type="ECO:0000256" key="3">
    <source>
        <dbReference type="ARBA" id="ARBA00022630"/>
    </source>
</evidence>
<dbReference type="Gene3D" id="2.40.30.10">
    <property type="entry name" value="Translation factors"/>
    <property type="match status" value="1"/>
</dbReference>
<dbReference type="Pfam" id="PF09791">
    <property type="entry name" value="Oxidored-like"/>
    <property type="match status" value="1"/>
</dbReference>
<dbReference type="GO" id="GO:0016491">
    <property type="term" value="F:oxidoreductase activity"/>
    <property type="evidence" value="ECO:0007669"/>
    <property type="project" value="UniProtKB-KW"/>
</dbReference>
<keyword evidence="3 6" id="KW-0285">Flavoprotein</keyword>
<evidence type="ECO:0000256" key="5">
    <source>
        <dbReference type="ARBA" id="ARBA00023002"/>
    </source>
</evidence>
<protein>
    <submittedName>
        <fullName evidence="8">CSON007607 protein</fullName>
    </submittedName>
</protein>
<evidence type="ECO:0000259" key="7">
    <source>
        <dbReference type="PROSITE" id="PS51384"/>
    </source>
</evidence>
<dbReference type="EMBL" id="UFQT01002871">
    <property type="protein sequence ID" value="SSX34202.1"/>
    <property type="molecule type" value="Genomic_DNA"/>
</dbReference>
<keyword evidence="4 6" id="KW-0274">FAD</keyword>
<proteinExistence type="inferred from homology"/>
<evidence type="ECO:0000256" key="1">
    <source>
        <dbReference type="ARBA" id="ARBA00001974"/>
    </source>
</evidence>
<feature type="binding site" evidence="6">
    <location>
        <position position="137"/>
    </location>
    <ligand>
        <name>FAD</name>
        <dbReference type="ChEBI" id="CHEBI:57692"/>
    </ligand>
</feature>
<feature type="domain" description="FAD-binding FR-type" evidence="7">
    <location>
        <begin position="39"/>
        <end position="186"/>
    </location>
</feature>
<dbReference type="PANTHER" id="PTHR19370:SF184">
    <property type="entry name" value="NADH-CYTOCHROME B5 REDUCTASE-LIKE"/>
    <property type="match status" value="1"/>
</dbReference>
<dbReference type="PROSITE" id="PS51384">
    <property type="entry name" value="FAD_FR"/>
    <property type="match status" value="1"/>
</dbReference>
<dbReference type="InterPro" id="IPR001834">
    <property type="entry name" value="CBR-like"/>
</dbReference>
<gene>
    <name evidence="8" type="primary">CSON007607</name>
</gene>
<sequence>MEDITENECCGSGCTNCVLDRYIKTPKNKIEGCDNIFNGNYTKFKVIHIEQRTENVFEFKFEWNCDMKFEKPCILDVAGGSHLMLRASHSSSSRKFNSIFNNYRNSIVNTPKNMEYQRKFIEKHDTTEDDLYFSRPYTPILISNEPPQFTVLIKLEPFGLMSNYLQTLQIGDLTEWKGVFNKIPSNIKKAFYNIICICHGVSIAPFYTLSKELIIDDKFETNITLYACFKDIDSILLRNHMWRGVGESMVKDVVVQKN</sequence>
<dbReference type="Pfam" id="PF00970">
    <property type="entry name" value="FAD_binding_6"/>
    <property type="match status" value="1"/>
</dbReference>
<evidence type="ECO:0000256" key="2">
    <source>
        <dbReference type="ARBA" id="ARBA00006105"/>
    </source>
</evidence>
<keyword evidence="5" id="KW-0560">Oxidoreductase</keyword>
<dbReference type="PANTHER" id="PTHR19370">
    <property type="entry name" value="NADH-CYTOCHROME B5 REDUCTASE"/>
    <property type="match status" value="1"/>
</dbReference>
<feature type="binding site" evidence="6">
    <location>
        <position position="136"/>
    </location>
    <ligand>
        <name>FAD</name>
        <dbReference type="ChEBI" id="CHEBI:57692"/>
    </ligand>
</feature>
<dbReference type="InterPro" id="IPR017927">
    <property type="entry name" value="FAD-bd_FR_type"/>
</dbReference>
<feature type="binding site" evidence="6">
    <location>
        <position position="154"/>
    </location>
    <ligand>
        <name>FAD</name>
        <dbReference type="ChEBI" id="CHEBI:57692"/>
    </ligand>
</feature>
<comment type="similarity">
    <text evidence="2">Belongs to the flavoprotein pyridine nucleotide cytochrome reductase family.</text>
</comment>
<accession>A0A336MUY5</accession>
<name>A0A336MUY5_CULSO</name>
<feature type="binding site" evidence="6">
    <location>
        <position position="161"/>
    </location>
    <ligand>
        <name>FAD</name>
        <dbReference type="ChEBI" id="CHEBI:57692"/>
    </ligand>
</feature>
<comment type="cofactor">
    <cofactor evidence="1 6">
        <name>FAD</name>
        <dbReference type="ChEBI" id="CHEBI:57692"/>
    </cofactor>
</comment>
<feature type="binding site" evidence="6">
    <location>
        <position position="135"/>
    </location>
    <ligand>
        <name>FAD</name>
        <dbReference type="ChEBI" id="CHEBI:57692"/>
    </ligand>
</feature>
<evidence type="ECO:0000256" key="6">
    <source>
        <dbReference type="PIRSR" id="PIRSR601834-1"/>
    </source>
</evidence>